<dbReference type="EMBL" id="JWZT01004873">
    <property type="protein sequence ID" value="KII62779.1"/>
    <property type="molecule type" value="Genomic_DNA"/>
</dbReference>
<organism evidence="1 2">
    <name type="scientific">Thelohanellus kitauei</name>
    <name type="common">Myxosporean</name>
    <dbReference type="NCBI Taxonomy" id="669202"/>
    <lineage>
        <taxon>Eukaryota</taxon>
        <taxon>Metazoa</taxon>
        <taxon>Cnidaria</taxon>
        <taxon>Myxozoa</taxon>
        <taxon>Myxosporea</taxon>
        <taxon>Bivalvulida</taxon>
        <taxon>Platysporina</taxon>
        <taxon>Myxobolidae</taxon>
        <taxon>Thelohanellus</taxon>
    </lineage>
</organism>
<evidence type="ECO:0000313" key="1">
    <source>
        <dbReference type="EMBL" id="KII62779.1"/>
    </source>
</evidence>
<protein>
    <submittedName>
        <fullName evidence="1">Uncharacterized protein</fullName>
    </submittedName>
</protein>
<dbReference type="OrthoDB" id="10068674at2759"/>
<keyword evidence="2" id="KW-1185">Reference proteome</keyword>
<sequence>MHWELASQPKDYLEKQEQPYLKQKHKNIVSDFCRTKKPPTISEELILTAAVYMGEVVLGKEVSQKRKAIILFDNTVTIRFDSISEDVRLKNFSVFLMNSLNNQDLPGHNVLVCARTGASVMTDRKSTNFLTLNNISTHVTRATVLNNLKQLSHYFHNHFGDDDVSAFDQFRNSFLCQLTDLTHREQALLS</sequence>
<accession>A0A0C2MEE7</accession>
<gene>
    <name evidence="1" type="ORF">RF11_08955</name>
</gene>
<name>A0A0C2MEE7_THEKT</name>
<proteinExistence type="predicted"/>
<dbReference type="Proteomes" id="UP000031668">
    <property type="component" value="Unassembled WGS sequence"/>
</dbReference>
<reference evidence="1 2" key="1">
    <citation type="journal article" date="2014" name="Genome Biol. Evol.">
        <title>The genome of the myxosporean Thelohanellus kitauei shows adaptations to nutrient acquisition within its fish host.</title>
        <authorList>
            <person name="Yang Y."/>
            <person name="Xiong J."/>
            <person name="Zhou Z."/>
            <person name="Huo F."/>
            <person name="Miao W."/>
            <person name="Ran C."/>
            <person name="Liu Y."/>
            <person name="Zhang J."/>
            <person name="Feng J."/>
            <person name="Wang M."/>
            <person name="Wang M."/>
            <person name="Wang L."/>
            <person name="Yao B."/>
        </authorList>
    </citation>
    <scope>NUCLEOTIDE SEQUENCE [LARGE SCALE GENOMIC DNA]</scope>
    <source>
        <strain evidence="1">Wuqing</strain>
    </source>
</reference>
<evidence type="ECO:0000313" key="2">
    <source>
        <dbReference type="Proteomes" id="UP000031668"/>
    </source>
</evidence>
<comment type="caution">
    <text evidence="1">The sequence shown here is derived from an EMBL/GenBank/DDBJ whole genome shotgun (WGS) entry which is preliminary data.</text>
</comment>
<dbReference type="AlphaFoldDB" id="A0A0C2MEE7"/>